<organism evidence="1 3">
    <name type="scientific">Didymodactylos carnosus</name>
    <dbReference type="NCBI Taxonomy" id="1234261"/>
    <lineage>
        <taxon>Eukaryota</taxon>
        <taxon>Metazoa</taxon>
        <taxon>Spiralia</taxon>
        <taxon>Gnathifera</taxon>
        <taxon>Rotifera</taxon>
        <taxon>Eurotatoria</taxon>
        <taxon>Bdelloidea</taxon>
        <taxon>Philodinida</taxon>
        <taxon>Philodinidae</taxon>
        <taxon>Didymodactylos</taxon>
    </lineage>
</organism>
<evidence type="ECO:0000313" key="2">
    <source>
        <dbReference type="EMBL" id="CAF3808248.1"/>
    </source>
</evidence>
<dbReference type="AlphaFoldDB" id="A0A8S2DSH4"/>
<gene>
    <name evidence="1" type="ORF">OVA965_LOCUS16438</name>
    <name evidence="2" type="ORF">TMI583_LOCUS16447</name>
</gene>
<protein>
    <submittedName>
        <fullName evidence="1">Uncharacterized protein</fullName>
    </submittedName>
</protein>
<proteinExistence type="predicted"/>
<evidence type="ECO:0000313" key="1">
    <source>
        <dbReference type="EMBL" id="CAF1040038.1"/>
    </source>
</evidence>
<sequence length="171" mass="19949">SSSCVSPFEGYGIDIDLPKPDFTLEPLLEFDWENIDDDQTHRESRSNYQPVLTETGNMKRYNAVMDTAFCIGVKSNTKKINGRLPNAVYEDKIQEAENDYRQLITPLEKQLADSKQQFQQQMGQLKLQMDKLAEQFRVHVGAIEKEIKKIQRQHRLKVKKIKQDGRKHRPD</sequence>
<reference evidence="1" key="1">
    <citation type="submission" date="2021-02" db="EMBL/GenBank/DDBJ databases">
        <authorList>
            <person name="Nowell W R."/>
        </authorList>
    </citation>
    <scope>NUCLEOTIDE SEQUENCE</scope>
</reference>
<feature type="non-terminal residue" evidence="1">
    <location>
        <position position="1"/>
    </location>
</feature>
<evidence type="ECO:0000313" key="3">
    <source>
        <dbReference type="Proteomes" id="UP000677228"/>
    </source>
</evidence>
<dbReference type="EMBL" id="CAJOBA010007644">
    <property type="protein sequence ID" value="CAF3808248.1"/>
    <property type="molecule type" value="Genomic_DNA"/>
</dbReference>
<dbReference type="Proteomes" id="UP000677228">
    <property type="component" value="Unassembled WGS sequence"/>
</dbReference>
<dbReference type="EMBL" id="CAJNOK010007633">
    <property type="protein sequence ID" value="CAF1040038.1"/>
    <property type="molecule type" value="Genomic_DNA"/>
</dbReference>
<name>A0A8S2DSH4_9BILA</name>
<comment type="caution">
    <text evidence="1">The sequence shown here is derived from an EMBL/GenBank/DDBJ whole genome shotgun (WGS) entry which is preliminary data.</text>
</comment>
<accession>A0A8S2DSH4</accession>
<dbReference type="Proteomes" id="UP000682733">
    <property type="component" value="Unassembled WGS sequence"/>
</dbReference>